<dbReference type="SUPFAM" id="SSF141457">
    <property type="entry name" value="BH3618-like"/>
    <property type="match status" value="1"/>
</dbReference>
<dbReference type="PANTHER" id="PTHR39190">
    <property type="entry name" value="FLAGELLAR ASSEMBLY FACTOR FLIW"/>
    <property type="match status" value="1"/>
</dbReference>
<dbReference type="NCBIfam" id="NF009793">
    <property type="entry name" value="PRK13285.1-1"/>
    <property type="match status" value="1"/>
</dbReference>
<comment type="similarity">
    <text evidence="4">Belongs to the FliW family.</text>
</comment>
<dbReference type="HAMAP" id="MF_01185">
    <property type="entry name" value="FliW"/>
    <property type="match status" value="1"/>
</dbReference>
<dbReference type="RefSeq" id="WP_059351852.1">
    <property type="nucleotide sequence ID" value="NZ_LDYG01000050.1"/>
</dbReference>
<keyword evidence="1 4" id="KW-0963">Cytoplasm</keyword>
<comment type="subunit">
    <text evidence="4">Interacts with translational regulator CsrA and flagellin(s).</text>
</comment>
<keyword evidence="5" id="KW-0969">Cilium</keyword>
<dbReference type="InterPro" id="IPR024046">
    <property type="entry name" value="Flagellar_assmbl_FliW_dom_sf"/>
</dbReference>
<dbReference type="GO" id="GO:0044780">
    <property type="term" value="P:bacterial-type flagellum assembly"/>
    <property type="evidence" value="ECO:0007669"/>
    <property type="project" value="UniProtKB-UniRule"/>
</dbReference>
<comment type="caution">
    <text evidence="5">The sequence shown here is derived from an EMBL/GenBank/DDBJ whole genome shotgun (WGS) entry which is preliminary data.</text>
</comment>
<dbReference type="EMBL" id="LDYG01000050">
    <property type="protein sequence ID" value="KUP04464.1"/>
    <property type="molecule type" value="Genomic_DNA"/>
</dbReference>
<keyword evidence="3 4" id="KW-0810">Translation regulation</keyword>
<keyword evidence="2 4" id="KW-1005">Bacterial flagellum biogenesis</keyword>
<proteinExistence type="inferred from homology"/>
<gene>
    <name evidence="4" type="primary">fliW</name>
    <name evidence="5" type="ORF">Q75_15285</name>
</gene>
<keyword evidence="5" id="KW-0966">Cell projection</keyword>
<reference evidence="5 6" key="1">
    <citation type="journal article" date="2016" name="Front. Microbiol.">
        <title>Microevolution Analysis of Bacillus coahuilensis Unveils Differences in Phosphorus Acquisition Strategies and Their Regulation.</title>
        <authorList>
            <person name="Gomez-Lunar Z."/>
            <person name="Hernandez-Gonzalez I."/>
            <person name="Rodriguez-Torres M.D."/>
            <person name="Souza V."/>
            <person name="Olmedo-Alvarez G."/>
        </authorList>
    </citation>
    <scope>NUCLEOTIDE SEQUENCE [LARGE SCALE GENOMIC DNA]</scope>
    <source>
        <strain evidence="6">p1.1.43</strain>
    </source>
</reference>
<dbReference type="Pfam" id="PF02623">
    <property type="entry name" value="FliW"/>
    <property type="match status" value="1"/>
</dbReference>
<dbReference type="PATRIC" id="fig|1150625.3.peg.3188"/>
<evidence type="ECO:0000313" key="5">
    <source>
        <dbReference type="EMBL" id="KUP04464.1"/>
    </source>
</evidence>
<dbReference type="InterPro" id="IPR003775">
    <property type="entry name" value="Flagellar_assembly_factor_FliW"/>
</dbReference>
<evidence type="ECO:0000313" key="6">
    <source>
        <dbReference type="Proteomes" id="UP000074108"/>
    </source>
</evidence>
<evidence type="ECO:0000256" key="4">
    <source>
        <dbReference type="HAMAP-Rule" id="MF_01185"/>
    </source>
</evidence>
<dbReference type="GO" id="GO:0005737">
    <property type="term" value="C:cytoplasm"/>
    <property type="evidence" value="ECO:0007669"/>
    <property type="project" value="UniProtKB-SubCell"/>
</dbReference>
<dbReference type="OrthoDB" id="9801235at2"/>
<comment type="function">
    <text evidence="4">Acts as an anti-CsrA protein, binds CsrA and prevents it from repressing translation of its target genes, one of which is flagellin. Binds to flagellin and participates in the assembly of the flagellum.</text>
</comment>
<dbReference type="Gene3D" id="2.30.290.10">
    <property type="entry name" value="BH3618-like"/>
    <property type="match status" value="1"/>
</dbReference>
<dbReference type="GO" id="GO:0006417">
    <property type="term" value="P:regulation of translation"/>
    <property type="evidence" value="ECO:0007669"/>
    <property type="project" value="UniProtKB-KW"/>
</dbReference>
<accession>A0A147K4R4</accession>
<keyword evidence="5" id="KW-0282">Flagellum</keyword>
<sequence>MNIHTKYHGEIQVKHEDIIDFELGIPGFPEERQFLLLPLPDNHQFAILQSVLTPEIGFVVTTPYSFFPNYEFILDDSSKEHLELEGENNIQVFVILTIQEPFTKSTANLQAPVVLNGTKHKGKQVILNIPHYHTKHALFTSVAEKG</sequence>
<evidence type="ECO:0000256" key="3">
    <source>
        <dbReference type="ARBA" id="ARBA00022845"/>
    </source>
</evidence>
<organism evidence="5 6">
    <name type="scientific">Bacillus coahuilensis p1.1.43</name>
    <dbReference type="NCBI Taxonomy" id="1150625"/>
    <lineage>
        <taxon>Bacteria</taxon>
        <taxon>Bacillati</taxon>
        <taxon>Bacillota</taxon>
        <taxon>Bacilli</taxon>
        <taxon>Bacillales</taxon>
        <taxon>Bacillaceae</taxon>
        <taxon>Bacillus</taxon>
    </lineage>
</organism>
<dbReference type="STRING" id="1150625.Q75_15285"/>
<evidence type="ECO:0000256" key="1">
    <source>
        <dbReference type="ARBA" id="ARBA00022490"/>
    </source>
</evidence>
<name>A0A147K4R4_9BACI</name>
<evidence type="ECO:0000256" key="2">
    <source>
        <dbReference type="ARBA" id="ARBA00022795"/>
    </source>
</evidence>
<comment type="subcellular location">
    <subcellularLocation>
        <location evidence="4">Cytoplasm</location>
    </subcellularLocation>
</comment>
<dbReference type="Proteomes" id="UP000074108">
    <property type="component" value="Unassembled WGS sequence"/>
</dbReference>
<dbReference type="AlphaFoldDB" id="A0A147K4R4"/>
<keyword evidence="6" id="KW-1185">Reference proteome</keyword>
<keyword evidence="4" id="KW-0143">Chaperone</keyword>
<dbReference type="PANTHER" id="PTHR39190:SF1">
    <property type="entry name" value="FLAGELLAR ASSEMBLY FACTOR FLIW"/>
    <property type="match status" value="1"/>
</dbReference>
<protein>
    <recommendedName>
        <fullName evidence="4">Flagellar assembly factor FliW</fullName>
    </recommendedName>
</protein>